<keyword evidence="2" id="KW-0472">Membrane</keyword>
<protein>
    <submittedName>
        <fullName evidence="3">Putative iron-regulated membrane protein</fullName>
    </submittedName>
</protein>
<organism evidence="3 4">
    <name type="scientific">Nocardioides aurantiacus</name>
    <dbReference type="NCBI Taxonomy" id="86796"/>
    <lineage>
        <taxon>Bacteria</taxon>
        <taxon>Bacillati</taxon>
        <taxon>Actinomycetota</taxon>
        <taxon>Actinomycetes</taxon>
        <taxon>Propionibacteriales</taxon>
        <taxon>Nocardioidaceae</taxon>
        <taxon>Nocardioides</taxon>
    </lineage>
</organism>
<dbReference type="PANTHER" id="PTHR34219:SF1">
    <property type="entry name" value="PEPSY DOMAIN-CONTAINING PROTEIN"/>
    <property type="match status" value="1"/>
</dbReference>
<proteinExistence type="predicted"/>
<feature type="region of interest" description="Disordered" evidence="1">
    <location>
        <begin position="1"/>
        <end position="25"/>
    </location>
</feature>
<feature type="transmembrane region" description="Helical" evidence="2">
    <location>
        <begin position="212"/>
        <end position="235"/>
    </location>
</feature>
<gene>
    <name evidence="3" type="ORF">EDD33_3221</name>
</gene>
<keyword evidence="4" id="KW-1185">Reference proteome</keyword>
<dbReference type="PANTHER" id="PTHR34219">
    <property type="entry name" value="IRON-REGULATED INNER MEMBRANE PROTEIN-RELATED"/>
    <property type="match status" value="1"/>
</dbReference>
<keyword evidence="2" id="KW-0812">Transmembrane</keyword>
<evidence type="ECO:0000256" key="2">
    <source>
        <dbReference type="SAM" id="Phobius"/>
    </source>
</evidence>
<accession>A0A3N2CXR1</accession>
<keyword evidence="2" id="KW-1133">Transmembrane helix</keyword>
<feature type="transmembrane region" description="Helical" evidence="2">
    <location>
        <begin position="389"/>
        <end position="413"/>
    </location>
</feature>
<evidence type="ECO:0000313" key="4">
    <source>
        <dbReference type="Proteomes" id="UP000281738"/>
    </source>
</evidence>
<feature type="transmembrane region" description="Helical" evidence="2">
    <location>
        <begin position="170"/>
        <end position="191"/>
    </location>
</feature>
<comment type="caution">
    <text evidence="3">The sequence shown here is derived from an EMBL/GenBank/DDBJ whole genome shotgun (WGS) entry which is preliminary data.</text>
</comment>
<dbReference type="Proteomes" id="UP000281738">
    <property type="component" value="Unassembled WGS sequence"/>
</dbReference>
<reference evidence="3 4" key="1">
    <citation type="submission" date="2018-11" db="EMBL/GenBank/DDBJ databases">
        <title>Sequencing the genomes of 1000 actinobacteria strains.</title>
        <authorList>
            <person name="Klenk H.-P."/>
        </authorList>
    </citation>
    <scope>NUCLEOTIDE SEQUENCE [LARGE SCALE GENOMIC DNA]</scope>
    <source>
        <strain evidence="3 4">DSM 12652</strain>
    </source>
</reference>
<dbReference type="Pfam" id="PF03929">
    <property type="entry name" value="PepSY_TM"/>
    <property type="match status" value="1"/>
</dbReference>
<name>A0A3N2CXR1_9ACTN</name>
<feature type="transmembrane region" description="Helical" evidence="2">
    <location>
        <begin position="40"/>
        <end position="62"/>
    </location>
</feature>
<dbReference type="AlphaFoldDB" id="A0A3N2CXR1"/>
<dbReference type="RefSeq" id="WP_246003549.1">
    <property type="nucleotide sequence ID" value="NZ_RKHO01000001.1"/>
</dbReference>
<dbReference type="EMBL" id="RKHO01000001">
    <property type="protein sequence ID" value="ROR92332.1"/>
    <property type="molecule type" value="Genomic_DNA"/>
</dbReference>
<feature type="transmembrane region" description="Helical" evidence="2">
    <location>
        <begin position="434"/>
        <end position="461"/>
    </location>
</feature>
<sequence>MSVETRPPSPPPAPSGRPGRPARRPRSSGGLFRAFWRWHFYASFVVVPVMLVLSVTGLIYLFRFQLEPVLNPALMQVEKPAGTDVAQPYAGQLRAVEEAHPGAEPVSLAEPRDAGRSTVVSVTMPDGEGRDVFVDPWTAEVLGDRDPDTTLSGYAIRLHADLMSGRPGDLVMELGTCWAIVMSLTGYYLFVRGRAARRRRARAGKRGARLRARHGVLGSVVGVGLLLMVVTGLPWTGVWGGTVQQLATTSGSSMWSLDHGAESAPLSTLDESLPHSHAEVPWGMGESEVPRSQAHEDGTVAVANVDTAIEVADGEGLRHPMTVALPTQEDGTFSVIGYAFDAPSDERTVHVDRFDGEVRSAYGYDDYPLLAQVVSQGIGVHEGRSLGGWTMALAAAFCLGVVALCVTGPLMWWRRRPSGPRLGAPRGRLPVRSSPVLAAGLVALAVFLPVFGVSLVVVLLLDRFVLRRVPALSDFFGTA</sequence>
<dbReference type="InterPro" id="IPR005625">
    <property type="entry name" value="PepSY-ass_TM"/>
</dbReference>
<evidence type="ECO:0000256" key="1">
    <source>
        <dbReference type="SAM" id="MobiDB-lite"/>
    </source>
</evidence>
<evidence type="ECO:0000313" key="3">
    <source>
        <dbReference type="EMBL" id="ROR92332.1"/>
    </source>
</evidence>